<dbReference type="GO" id="GO:0030288">
    <property type="term" value="C:outer membrane-bounded periplasmic space"/>
    <property type="evidence" value="ECO:0007669"/>
    <property type="project" value="TreeGrafter"/>
</dbReference>
<evidence type="ECO:0000259" key="8">
    <source>
        <dbReference type="Pfam" id="PF04349"/>
    </source>
</evidence>
<dbReference type="InterPro" id="IPR014756">
    <property type="entry name" value="Ig_E-set"/>
</dbReference>
<dbReference type="PIRSF" id="PIRSF006281">
    <property type="entry name" value="MdoG"/>
    <property type="match status" value="1"/>
</dbReference>
<comment type="caution">
    <text evidence="9">The sequence shown here is derived from an EMBL/GenBank/DDBJ whole genome shotgun (WGS) entry which is preliminary data.</text>
</comment>
<feature type="domain" description="Glucan biosynthesis periplasmic MdoG C-terminal" evidence="8">
    <location>
        <begin position="24"/>
        <end position="508"/>
    </location>
</feature>
<evidence type="ECO:0000313" key="9">
    <source>
        <dbReference type="EMBL" id="KAF1018323.1"/>
    </source>
</evidence>
<feature type="chain" id="PRO_5031636363" description="Glucans biosynthesis protein G" evidence="7">
    <location>
        <begin position="22"/>
        <end position="533"/>
    </location>
</feature>
<feature type="signal peptide" evidence="7">
    <location>
        <begin position="1"/>
        <end position="21"/>
    </location>
</feature>
<evidence type="ECO:0000256" key="6">
    <source>
        <dbReference type="ARBA" id="ARBA00022764"/>
    </source>
</evidence>
<protein>
    <recommendedName>
        <fullName evidence="4 7">Glucans biosynthesis protein G</fullName>
    </recommendedName>
</protein>
<dbReference type="Gene3D" id="2.70.98.10">
    <property type="match status" value="1"/>
</dbReference>
<dbReference type="GO" id="GO:0030246">
    <property type="term" value="F:carbohydrate binding"/>
    <property type="evidence" value="ECO:0007669"/>
    <property type="project" value="InterPro"/>
</dbReference>
<dbReference type="AlphaFoldDB" id="A0A7V8FKK5"/>
<dbReference type="Gene3D" id="2.60.40.10">
    <property type="entry name" value="Immunoglobulins"/>
    <property type="match status" value="1"/>
</dbReference>
<dbReference type="UniPathway" id="UPA00637"/>
<accession>A0A7V8FKK5</accession>
<dbReference type="InterPro" id="IPR014718">
    <property type="entry name" value="GH-type_carb-bd"/>
</dbReference>
<evidence type="ECO:0000256" key="5">
    <source>
        <dbReference type="ARBA" id="ARBA00022729"/>
    </source>
</evidence>
<comment type="pathway">
    <text evidence="2 7">Glycan metabolism; osmoregulated periplasmic glucan (OPG) biosynthesis.</text>
</comment>
<organism evidence="9 10">
    <name type="scientific">Paracidovorax wautersii</name>
    <dbReference type="NCBI Taxonomy" id="1177982"/>
    <lineage>
        <taxon>Bacteria</taxon>
        <taxon>Pseudomonadati</taxon>
        <taxon>Pseudomonadota</taxon>
        <taxon>Betaproteobacteria</taxon>
        <taxon>Burkholderiales</taxon>
        <taxon>Comamonadaceae</taxon>
        <taxon>Paracidovorax</taxon>
    </lineage>
</organism>
<name>A0A7V8FKK5_9BURK</name>
<dbReference type="InterPro" id="IPR011013">
    <property type="entry name" value="Gal_mutarotase_sf_dom"/>
</dbReference>
<dbReference type="HAMAP" id="MF_01069">
    <property type="entry name" value="MdoG_OpgG"/>
    <property type="match status" value="1"/>
</dbReference>
<reference evidence="10" key="1">
    <citation type="journal article" date="2020" name="MBio">
        <title>Horizontal gene transfer to a defensive symbiont with a reduced genome amongst a multipartite beetle microbiome.</title>
        <authorList>
            <person name="Waterworth S.C."/>
            <person name="Florez L.V."/>
            <person name="Rees E.R."/>
            <person name="Hertweck C."/>
            <person name="Kaltenpoth M."/>
            <person name="Kwan J.C."/>
        </authorList>
    </citation>
    <scope>NUCLEOTIDE SEQUENCE [LARGE SCALE GENOMIC DNA]</scope>
</reference>
<evidence type="ECO:0000256" key="7">
    <source>
        <dbReference type="HAMAP-Rule" id="MF_01069"/>
    </source>
</evidence>
<dbReference type="SUPFAM" id="SSF81296">
    <property type="entry name" value="E set domains"/>
    <property type="match status" value="1"/>
</dbReference>
<comment type="function">
    <text evidence="7">Involved in the biosynthesis of osmoregulated periplasmic glucans (OPGs).</text>
</comment>
<dbReference type="EMBL" id="WNDQ01000091">
    <property type="protein sequence ID" value="KAF1018323.1"/>
    <property type="molecule type" value="Genomic_DNA"/>
</dbReference>
<dbReference type="GO" id="GO:0003824">
    <property type="term" value="F:catalytic activity"/>
    <property type="evidence" value="ECO:0007669"/>
    <property type="project" value="InterPro"/>
</dbReference>
<evidence type="ECO:0000313" key="10">
    <source>
        <dbReference type="Proteomes" id="UP000461670"/>
    </source>
</evidence>
<dbReference type="SUPFAM" id="SSF74650">
    <property type="entry name" value="Galactose mutarotase-like"/>
    <property type="match status" value="1"/>
</dbReference>
<keyword evidence="6 7" id="KW-0574">Periplasm</keyword>
<dbReference type="InterPro" id="IPR014438">
    <property type="entry name" value="Glucan_biosyn_MdoG/MdoD"/>
</dbReference>
<gene>
    <name evidence="9" type="primary">mdoG</name>
    <name evidence="7" type="synonym">opgG</name>
    <name evidence="9" type="ORF">GAK30_03733</name>
</gene>
<dbReference type="InterPro" id="IPR013783">
    <property type="entry name" value="Ig-like_fold"/>
</dbReference>
<dbReference type="PANTHER" id="PTHR30504">
    <property type="entry name" value="GLUCANS BIOSYNTHESIS PROTEIN"/>
    <property type="match status" value="1"/>
</dbReference>
<dbReference type="FunFam" id="2.70.98.10:FF:000001">
    <property type="entry name" value="Glucans biosynthesis protein G"/>
    <property type="match status" value="1"/>
</dbReference>
<evidence type="ECO:0000256" key="2">
    <source>
        <dbReference type="ARBA" id="ARBA00005001"/>
    </source>
</evidence>
<evidence type="ECO:0000256" key="4">
    <source>
        <dbReference type="ARBA" id="ARBA00015376"/>
    </source>
</evidence>
<dbReference type="PANTHER" id="PTHR30504:SF4">
    <property type="entry name" value="GLUCANS BIOSYNTHESIS PROTEIN G"/>
    <property type="match status" value="1"/>
</dbReference>
<dbReference type="InterPro" id="IPR023704">
    <property type="entry name" value="MdoG_OpgG"/>
</dbReference>
<evidence type="ECO:0000256" key="3">
    <source>
        <dbReference type="ARBA" id="ARBA00009284"/>
    </source>
</evidence>
<proteinExistence type="inferred from homology"/>
<comment type="similarity">
    <text evidence="3 7">Belongs to the OpgD/OpgG family.</text>
</comment>
<dbReference type="InterPro" id="IPR007444">
    <property type="entry name" value="Glucan_biosyn_MdoG_C"/>
</dbReference>
<dbReference type="GO" id="GO:0051274">
    <property type="term" value="P:beta-glucan biosynthetic process"/>
    <property type="evidence" value="ECO:0007669"/>
    <property type="project" value="TreeGrafter"/>
</dbReference>
<dbReference type="Proteomes" id="UP000461670">
    <property type="component" value="Unassembled WGS sequence"/>
</dbReference>
<keyword evidence="5 7" id="KW-0732">Signal</keyword>
<evidence type="ECO:0000256" key="1">
    <source>
        <dbReference type="ARBA" id="ARBA00004418"/>
    </source>
</evidence>
<comment type="subcellular location">
    <subcellularLocation>
        <location evidence="1 7">Periplasm</location>
    </subcellularLocation>
</comment>
<sequence length="533" mass="59460" precursor="true">MAASVRAGLLGLATWALSLQAGAFALEDVTAQAQALAAQPYVAPVSNLPDVFARMQFDDYQKMQPRRDQFEWAGQDTPFRLAFYHQGMQFNTPVRISEVVGDAVQEIPYDPARFDFGDLHFDREQTRNLGWAGFRVLYPINQPGKDDEIMSVLGASYFRVIGKGQIYGLSSRGLAIDTGLPVAEEFPRFREFWIRRPAPQDRQLTIYALMDSPRATGAYELTLTPGADSVLDVKARVFLRADPAKLGVAPLTSMFLFGPSQPSATYNYRPAIHDSNGLAIHAGNGEWIWRPLSNPQRVAVSSYATENPKGFGLLQRGREFSRFEDLKDRYDLRPSAWIEPQNDWGRGRVELIEIPTADETNDNIVAYWAPDARPAPGQPLQLDYRMHWTMNEPGIFGADPISWVKQTLRTTGERYQANLIRQSDGTLALLVDFEGPSLKALPPDAAVTAQVSASANVDVASSELQRNPATQGWRLTYRVHVKDPTQVSELRAALVLGDRVLTETWSYQLPPVIAPPSSQAGDVYLNRFKMVQQ</sequence>
<dbReference type="Pfam" id="PF04349">
    <property type="entry name" value="MdoG"/>
    <property type="match status" value="1"/>
</dbReference>